<evidence type="ECO:0000313" key="8">
    <source>
        <dbReference type="Proteomes" id="UP000063234"/>
    </source>
</evidence>
<feature type="domain" description="AAA+ ATPase" evidence="6">
    <location>
        <begin position="42"/>
        <end position="186"/>
    </location>
</feature>
<evidence type="ECO:0000256" key="1">
    <source>
        <dbReference type="ARBA" id="ARBA00009625"/>
    </source>
</evidence>
<dbReference type="InterPro" id="IPR003593">
    <property type="entry name" value="AAA+_ATPase"/>
</dbReference>
<dbReference type="GO" id="GO:0016301">
    <property type="term" value="F:kinase activity"/>
    <property type="evidence" value="ECO:0007669"/>
    <property type="project" value="UniProtKB-KW"/>
</dbReference>
<evidence type="ECO:0000256" key="4">
    <source>
        <dbReference type="ARBA" id="ARBA00023134"/>
    </source>
</evidence>
<dbReference type="EC" id="2.7.-.-" evidence="7"/>
<evidence type="ECO:0000256" key="2">
    <source>
        <dbReference type="ARBA" id="ARBA00022741"/>
    </source>
</evidence>
<dbReference type="STRING" id="1298851.TST_1027"/>
<dbReference type="InterPro" id="IPR052040">
    <property type="entry name" value="GTPase/Isobutyryl-CoA_mutase"/>
</dbReference>
<evidence type="ECO:0000256" key="5">
    <source>
        <dbReference type="ARBA" id="ARBA00023186"/>
    </source>
</evidence>
<dbReference type="KEGG" id="ttk:TST_1027"/>
<dbReference type="SUPFAM" id="SSF52540">
    <property type="entry name" value="P-loop containing nucleoside triphosphate hydrolases"/>
    <property type="match status" value="1"/>
</dbReference>
<dbReference type="OrthoDB" id="9778292at2"/>
<name>A0A0S3QTZ8_THET7</name>
<dbReference type="RefSeq" id="WP_068549819.1">
    <property type="nucleotide sequence ID" value="NZ_AP013035.1"/>
</dbReference>
<dbReference type="SMART" id="SM00382">
    <property type="entry name" value="AAA"/>
    <property type="match status" value="1"/>
</dbReference>
<dbReference type="GO" id="GO:0005525">
    <property type="term" value="F:GTP binding"/>
    <property type="evidence" value="ECO:0007669"/>
    <property type="project" value="UniProtKB-KW"/>
</dbReference>
<keyword evidence="7" id="KW-0418">Kinase</keyword>
<evidence type="ECO:0000259" key="6">
    <source>
        <dbReference type="SMART" id="SM00382"/>
    </source>
</evidence>
<keyword evidence="8" id="KW-1185">Reference proteome</keyword>
<keyword evidence="3" id="KW-0378">Hydrolase</keyword>
<keyword evidence="7" id="KW-0808">Transferase</keyword>
<dbReference type="InterPro" id="IPR027417">
    <property type="entry name" value="P-loop_NTPase"/>
</dbReference>
<dbReference type="Gene3D" id="3.40.50.300">
    <property type="entry name" value="P-loop containing nucleotide triphosphate hydrolases"/>
    <property type="match status" value="1"/>
</dbReference>
<keyword evidence="2" id="KW-0547">Nucleotide-binding</keyword>
<dbReference type="Pfam" id="PF03308">
    <property type="entry name" value="MeaB"/>
    <property type="match status" value="1"/>
</dbReference>
<evidence type="ECO:0000313" key="7">
    <source>
        <dbReference type="EMBL" id="BAT71821.1"/>
    </source>
</evidence>
<dbReference type="AlphaFoldDB" id="A0A0S3QTZ8"/>
<dbReference type="GO" id="GO:0003924">
    <property type="term" value="F:GTPase activity"/>
    <property type="evidence" value="ECO:0007669"/>
    <property type="project" value="InterPro"/>
</dbReference>
<dbReference type="NCBIfam" id="TIGR00750">
    <property type="entry name" value="lao"/>
    <property type="match status" value="1"/>
</dbReference>
<dbReference type="PANTHER" id="PTHR43087">
    <property type="entry name" value="LYSINE/ARGININE/ORNITHINE TRANSPORT SYSTEM KINASE"/>
    <property type="match status" value="1"/>
</dbReference>
<sequence length="318" mass="35510">MGLIDNLLKGDRKSAARAIRLVEDEYPEGREILKRIYPYTGRAYILGITGPPGAGKSTMISKLVSHLRKRGYTVGVVAIDPTSPFSGGAILGDRIRMQDHSLDDGVFIKSLATRGHLGGLAKCTDDVIQVMDAMGLDIIIVETVGVGQDEVDIVKTADTTVVVTVPGLGDDIQAIKAGVLEIADIFVVNKGDKPEADKTVRELKVMLDMSSPREDGWKVPVYKVSAMKDEGFEELIDGIFEHKKFLEKTGRFESYRRDRLENLFVILLKDKLVESLLKKMKEKGLYQKLVNEMFDKRIDPYTVVEKIHCQCFYENEEI</sequence>
<comment type="similarity">
    <text evidence="1">Belongs to the SIMIBI class G3E GTPase family. ArgK/MeaB subfamily.</text>
</comment>
<gene>
    <name evidence="7" type="primary">argK</name>
    <name evidence="7" type="ORF">TST_1027</name>
</gene>
<evidence type="ECO:0000256" key="3">
    <source>
        <dbReference type="ARBA" id="ARBA00022801"/>
    </source>
</evidence>
<keyword evidence="5" id="KW-0143">Chaperone</keyword>
<dbReference type="CDD" id="cd03114">
    <property type="entry name" value="MMAA-like"/>
    <property type="match status" value="1"/>
</dbReference>
<dbReference type="Proteomes" id="UP000063234">
    <property type="component" value="Chromosome"/>
</dbReference>
<dbReference type="InterPro" id="IPR005129">
    <property type="entry name" value="GTPase_ArgK"/>
</dbReference>
<reference evidence="8" key="1">
    <citation type="journal article" date="2018" name="Science">
        <title>A primordial and reversible TCA cycle in a facultatively chemolithoautotrophic thermophile.</title>
        <authorList>
            <person name="Nunoura T."/>
            <person name="Chikaraishi Y."/>
            <person name="Izaki R."/>
            <person name="Suwa T."/>
            <person name="Sato T."/>
            <person name="Harada T."/>
            <person name="Mori K."/>
            <person name="Kato Y."/>
            <person name="Miyazaki M."/>
            <person name="Shimamura S."/>
            <person name="Yanagawa K."/>
            <person name="Shuto A."/>
            <person name="Ohkouchi N."/>
            <person name="Fujita N."/>
            <person name="Takaki Y."/>
            <person name="Atomi H."/>
            <person name="Takai K."/>
        </authorList>
    </citation>
    <scope>NUCLEOTIDE SEQUENCE [LARGE SCALE GENOMIC DNA]</scope>
    <source>
        <strain evidence="8">DSM 17441 / JCM 13301 / NBRC 103674 / ABI70S6</strain>
    </source>
</reference>
<keyword evidence="4" id="KW-0342">GTP-binding</keyword>
<dbReference type="EMBL" id="AP013035">
    <property type="protein sequence ID" value="BAT71821.1"/>
    <property type="molecule type" value="Genomic_DNA"/>
</dbReference>
<accession>A0A0S3QTZ8</accession>
<proteinExistence type="inferred from homology"/>
<dbReference type="PANTHER" id="PTHR43087:SF1">
    <property type="entry name" value="LAO_AO TRANSPORT SYSTEM ATPASE"/>
    <property type="match status" value="1"/>
</dbReference>
<organism evidence="7 8">
    <name type="scientific">Thermosulfidibacter takaii (strain DSM 17441 / JCM 13301 / NBRC 103674 / ABI70S6)</name>
    <dbReference type="NCBI Taxonomy" id="1298851"/>
    <lineage>
        <taxon>Bacteria</taxon>
        <taxon>Pseudomonadati</taxon>
        <taxon>Thermosulfidibacterota</taxon>
        <taxon>Thermosulfidibacteria</taxon>
        <taxon>Thermosulfidibacterales</taxon>
        <taxon>Thermosulfidibacteraceae</taxon>
    </lineage>
</organism>
<protein>
    <submittedName>
        <fullName evidence="7">LAO/AO transport system kinase</fullName>
        <ecNumber evidence="7">2.7.-.-</ecNumber>
    </submittedName>
</protein>